<dbReference type="Pfam" id="PF19936">
    <property type="entry name" value="DUF6399"/>
    <property type="match status" value="1"/>
</dbReference>
<protein>
    <submittedName>
        <fullName evidence="1">Uncharacterized protein</fullName>
    </submittedName>
</protein>
<dbReference type="EMBL" id="CACVAT010000251">
    <property type="protein sequence ID" value="CAA6815686.1"/>
    <property type="molecule type" value="Genomic_DNA"/>
</dbReference>
<organism evidence="1">
    <name type="scientific">uncultured Thiotrichaceae bacterium</name>
    <dbReference type="NCBI Taxonomy" id="298394"/>
    <lineage>
        <taxon>Bacteria</taxon>
        <taxon>Pseudomonadati</taxon>
        <taxon>Pseudomonadota</taxon>
        <taxon>Gammaproteobacteria</taxon>
        <taxon>Thiotrichales</taxon>
        <taxon>Thiotrichaceae</taxon>
        <taxon>environmental samples</taxon>
    </lineage>
</organism>
<proteinExistence type="predicted"/>
<dbReference type="AlphaFoldDB" id="A0A6S6TBU4"/>
<reference evidence="1" key="1">
    <citation type="submission" date="2020-01" db="EMBL/GenBank/DDBJ databases">
        <authorList>
            <person name="Meier V. D."/>
            <person name="Meier V D."/>
        </authorList>
    </citation>
    <scope>NUCLEOTIDE SEQUENCE</scope>
    <source>
        <strain evidence="1">HLG_WM_MAG_09</strain>
    </source>
</reference>
<name>A0A6S6TBU4_9GAMM</name>
<dbReference type="InterPro" id="IPR045650">
    <property type="entry name" value="DUF6399"/>
</dbReference>
<evidence type="ECO:0000313" key="1">
    <source>
        <dbReference type="EMBL" id="CAA6815686.1"/>
    </source>
</evidence>
<gene>
    <name evidence="1" type="ORF">HELGO_WM36328</name>
</gene>
<accession>A0A6S6TBU4</accession>
<sequence>MKQESDGLETLAKTRGIKDPKNKLKKFRRQHEALSQHVSTWWVWIHALLADPDTDEALRNWVATRLMPVVYWHCHTKKTKKPDDRRLYRAAWKIVVEAFDDNAITQSLPPETVEHWLQWCEDKITHFQRTSSAVEGRNGCLSQMYHNRRGLTEPRLTALTVIHNYGTFRTDGSTPANRLYGQDFPDLFEWLLSEMGALPLPGKRRQKKKSNPLIYVECPALSG</sequence>